<reference evidence="1 2" key="1">
    <citation type="submission" date="2024-10" db="EMBL/GenBank/DDBJ databases">
        <title>Updated reference genomes for cyclostephanoid diatoms.</title>
        <authorList>
            <person name="Roberts W.R."/>
            <person name="Alverson A.J."/>
        </authorList>
    </citation>
    <scope>NUCLEOTIDE SEQUENCE [LARGE SCALE GENOMIC DNA]</scope>
    <source>
        <strain evidence="1 2">AJA010-31</strain>
    </source>
</reference>
<evidence type="ECO:0000313" key="2">
    <source>
        <dbReference type="Proteomes" id="UP001530400"/>
    </source>
</evidence>
<comment type="caution">
    <text evidence="1">The sequence shown here is derived from an EMBL/GenBank/DDBJ whole genome shotgun (WGS) entry which is preliminary data.</text>
</comment>
<dbReference type="AlphaFoldDB" id="A0ABD3NST2"/>
<evidence type="ECO:0000313" key="1">
    <source>
        <dbReference type="EMBL" id="KAL3778533.1"/>
    </source>
</evidence>
<proteinExistence type="predicted"/>
<accession>A0ABD3NST2</accession>
<evidence type="ECO:0008006" key="3">
    <source>
        <dbReference type="Google" id="ProtNLM"/>
    </source>
</evidence>
<dbReference type="Proteomes" id="UP001530400">
    <property type="component" value="Unassembled WGS sequence"/>
</dbReference>
<protein>
    <recommendedName>
        <fullName evidence="3">LAGLIDADG homing endonuclease</fullName>
    </recommendedName>
</protein>
<sequence>MYQFELLVGVGISRIIDADPAADITTLLQTLGFMADIPNVFFTNTKTHTYALKHLRPNRTQKYKPNPFALSSTGFEQGPKGYFLVIDRLNKTLSQRIAKWKKSTKRLSLNFLQSIKSRGRVGAADSPLSKQLEVLLKLATARTTSFTEMPSHKTNAKVNYHDVHFASSISFSLFQHTHCVIAKSYHCTGSWRQRYSVRSREGKISRPMSTYSFSGK</sequence>
<keyword evidence="2" id="KW-1185">Reference proteome</keyword>
<dbReference type="EMBL" id="JALLPJ020000981">
    <property type="protein sequence ID" value="KAL3778533.1"/>
    <property type="molecule type" value="Genomic_DNA"/>
</dbReference>
<gene>
    <name evidence="1" type="ORF">ACHAWO_012550</name>
</gene>
<name>A0ABD3NST2_9STRA</name>
<organism evidence="1 2">
    <name type="scientific">Cyclotella atomus</name>
    <dbReference type="NCBI Taxonomy" id="382360"/>
    <lineage>
        <taxon>Eukaryota</taxon>
        <taxon>Sar</taxon>
        <taxon>Stramenopiles</taxon>
        <taxon>Ochrophyta</taxon>
        <taxon>Bacillariophyta</taxon>
        <taxon>Coscinodiscophyceae</taxon>
        <taxon>Thalassiosirophycidae</taxon>
        <taxon>Stephanodiscales</taxon>
        <taxon>Stephanodiscaceae</taxon>
        <taxon>Cyclotella</taxon>
    </lineage>
</organism>